<keyword evidence="2" id="KW-1003">Cell membrane</keyword>
<keyword evidence="4 6" id="KW-1133">Transmembrane helix</keyword>
<dbReference type="Pfam" id="PF07690">
    <property type="entry name" value="MFS_1"/>
    <property type="match status" value="1"/>
</dbReference>
<dbReference type="InterPro" id="IPR020846">
    <property type="entry name" value="MFS_dom"/>
</dbReference>
<dbReference type="InterPro" id="IPR050189">
    <property type="entry name" value="MFS_Efflux_Transporters"/>
</dbReference>
<dbReference type="RefSeq" id="WP_062609823.1">
    <property type="nucleotide sequence ID" value="NZ_FCOX02000041.1"/>
</dbReference>
<organism evidence="8 9">
    <name type="scientific">Caballeronia calidae</name>
    <dbReference type="NCBI Taxonomy" id="1777139"/>
    <lineage>
        <taxon>Bacteria</taxon>
        <taxon>Pseudomonadati</taxon>
        <taxon>Pseudomonadota</taxon>
        <taxon>Betaproteobacteria</taxon>
        <taxon>Burkholderiales</taxon>
        <taxon>Burkholderiaceae</taxon>
        <taxon>Caballeronia</taxon>
    </lineage>
</organism>
<keyword evidence="9" id="KW-1185">Reference proteome</keyword>
<proteinExistence type="predicted"/>
<dbReference type="SUPFAM" id="SSF103473">
    <property type="entry name" value="MFS general substrate transporter"/>
    <property type="match status" value="1"/>
</dbReference>
<sequence>MDDRLSRKMLWLLGTCCFTSMATMRVCDSLLPSLQAQFGVSISSAAQTISSFALAYGLMQLFFGPLGDRFGKVLVVSLATLACTLGNVGAALAPGIHQLVAARVVSGAAAAGIVPLTMAWIGDTVPYDRRQEVLAKLLGATVFGMIAGQWLGALLAQTFSWRVSFALLASISLVAGSLVMVDRSTRSISKAGTNKGFGRRAAEVLLIPWARTVLLVTFFEGALAFSALSFIPSFLHSAFNTPMAEAGGIVALYGVGGLVYSRWARFLVQRLGESALARVGGACLALSYGALAFLDSWQIALPACALAGFGFYALHNTLQTHATQMAPSARGTAVSLFSCCLFFGQSLGVLGASWFIDRFSARPVFLTSGCGLFVLALAFSALVMKQSARFART</sequence>
<feature type="transmembrane region" description="Helical" evidence="6">
    <location>
        <begin position="70"/>
        <end position="93"/>
    </location>
</feature>
<dbReference type="InterPro" id="IPR036259">
    <property type="entry name" value="MFS_trans_sf"/>
</dbReference>
<feature type="transmembrane region" description="Helical" evidence="6">
    <location>
        <begin position="202"/>
        <end position="231"/>
    </location>
</feature>
<evidence type="ECO:0000256" key="4">
    <source>
        <dbReference type="ARBA" id="ARBA00022989"/>
    </source>
</evidence>
<dbReference type="InterPro" id="IPR011701">
    <property type="entry name" value="MFS"/>
</dbReference>
<name>A0A158E053_9BURK</name>
<feature type="transmembrane region" description="Helical" evidence="6">
    <location>
        <begin position="297"/>
        <end position="314"/>
    </location>
</feature>
<keyword evidence="3 6" id="KW-0812">Transmembrane</keyword>
<dbReference type="CDD" id="cd17324">
    <property type="entry name" value="MFS_NepI_like"/>
    <property type="match status" value="1"/>
</dbReference>
<reference evidence="8" key="1">
    <citation type="submission" date="2016-01" db="EMBL/GenBank/DDBJ databases">
        <authorList>
            <person name="Peeters C."/>
        </authorList>
    </citation>
    <scope>NUCLEOTIDE SEQUENCE</scope>
    <source>
        <strain evidence="8">LMG 29321</strain>
    </source>
</reference>
<accession>A0A158E053</accession>
<dbReference type="Gene3D" id="1.20.1250.20">
    <property type="entry name" value="MFS general substrate transporter like domains"/>
    <property type="match status" value="1"/>
</dbReference>
<dbReference type="PANTHER" id="PTHR43124:SF3">
    <property type="entry name" value="CHLORAMPHENICOL EFFLUX PUMP RV0191"/>
    <property type="match status" value="1"/>
</dbReference>
<dbReference type="GO" id="GO:0005886">
    <property type="term" value="C:plasma membrane"/>
    <property type="evidence" value="ECO:0007669"/>
    <property type="project" value="UniProtKB-SubCell"/>
</dbReference>
<evidence type="ECO:0000313" key="8">
    <source>
        <dbReference type="EMBL" id="SAL00184.1"/>
    </source>
</evidence>
<dbReference type="PROSITE" id="PS50850">
    <property type="entry name" value="MFS"/>
    <property type="match status" value="1"/>
</dbReference>
<feature type="transmembrane region" description="Helical" evidence="6">
    <location>
        <begin position="334"/>
        <end position="356"/>
    </location>
</feature>
<dbReference type="AlphaFoldDB" id="A0A158E053"/>
<feature type="transmembrane region" description="Helical" evidence="6">
    <location>
        <begin position="38"/>
        <end position="58"/>
    </location>
</feature>
<evidence type="ECO:0000256" key="2">
    <source>
        <dbReference type="ARBA" id="ARBA00022475"/>
    </source>
</evidence>
<evidence type="ECO:0000259" key="7">
    <source>
        <dbReference type="PROSITE" id="PS50850"/>
    </source>
</evidence>
<feature type="domain" description="Major facilitator superfamily (MFS) profile" evidence="7">
    <location>
        <begin position="1"/>
        <end position="388"/>
    </location>
</feature>
<protein>
    <submittedName>
        <fullName evidence="8">Membrane protein</fullName>
    </submittedName>
</protein>
<dbReference type="Proteomes" id="UP000071859">
    <property type="component" value="Unassembled WGS sequence"/>
</dbReference>
<comment type="subcellular location">
    <subcellularLocation>
        <location evidence="1">Cell membrane</location>
        <topology evidence="1">Multi-pass membrane protein</topology>
    </subcellularLocation>
</comment>
<evidence type="ECO:0000313" key="9">
    <source>
        <dbReference type="Proteomes" id="UP000071859"/>
    </source>
</evidence>
<feature type="transmembrane region" description="Helical" evidence="6">
    <location>
        <begin position="362"/>
        <end position="384"/>
    </location>
</feature>
<feature type="transmembrane region" description="Helical" evidence="6">
    <location>
        <begin position="159"/>
        <end position="181"/>
    </location>
</feature>
<keyword evidence="5 6" id="KW-0472">Membrane</keyword>
<dbReference type="EMBL" id="FCOX02000041">
    <property type="protein sequence ID" value="SAL00184.1"/>
    <property type="molecule type" value="Genomic_DNA"/>
</dbReference>
<evidence type="ECO:0000256" key="3">
    <source>
        <dbReference type="ARBA" id="ARBA00022692"/>
    </source>
</evidence>
<feature type="transmembrane region" description="Helical" evidence="6">
    <location>
        <begin position="99"/>
        <end position="121"/>
    </location>
</feature>
<dbReference type="OrthoDB" id="9814303at2"/>
<feature type="transmembrane region" description="Helical" evidence="6">
    <location>
        <begin position="133"/>
        <end position="153"/>
    </location>
</feature>
<evidence type="ECO:0000256" key="5">
    <source>
        <dbReference type="ARBA" id="ARBA00023136"/>
    </source>
</evidence>
<evidence type="ECO:0000256" key="1">
    <source>
        <dbReference type="ARBA" id="ARBA00004651"/>
    </source>
</evidence>
<evidence type="ECO:0000256" key="6">
    <source>
        <dbReference type="SAM" id="Phobius"/>
    </source>
</evidence>
<gene>
    <name evidence="8" type="ORF">AWB78_05898</name>
</gene>
<feature type="transmembrane region" description="Helical" evidence="6">
    <location>
        <begin position="243"/>
        <end position="263"/>
    </location>
</feature>
<dbReference type="PANTHER" id="PTHR43124">
    <property type="entry name" value="PURINE EFFLUX PUMP PBUE"/>
    <property type="match status" value="1"/>
</dbReference>
<feature type="transmembrane region" description="Helical" evidence="6">
    <location>
        <begin position="275"/>
        <end position="291"/>
    </location>
</feature>
<comment type="caution">
    <text evidence="8">The sequence shown here is derived from an EMBL/GenBank/DDBJ whole genome shotgun (WGS) entry which is preliminary data.</text>
</comment>
<dbReference type="GO" id="GO:0022857">
    <property type="term" value="F:transmembrane transporter activity"/>
    <property type="evidence" value="ECO:0007669"/>
    <property type="project" value="InterPro"/>
</dbReference>